<feature type="domain" description="HTH tetR-type" evidence="3">
    <location>
        <begin position="9"/>
        <end position="69"/>
    </location>
</feature>
<evidence type="ECO:0000313" key="5">
    <source>
        <dbReference type="Proteomes" id="UP001165135"/>
    </source>
</evidence>
<dbReference type="InterPro" id="IPR050109">
    <property type="entry name" value="HTH-type_TetR-like_transc_reg"/>
</dbReference>
<dbReference type="InterPro" id="IPR009057">
    <property type="entry name" value="Homeodomain-like_sf"/>
</dbReference>
<dbReference type="Proteomes" id="UP001165135">
    <property type="component" value="Unassembled WGS sequence"/>
</dbReference>
<dbReference type="PANTHER" id="PTHR30055:SF174">
    <property type="entry name" value="TRANSCRIPTIONAL REGULATORY PROTEIN (PROBABLY TETR-FAMILY)-RELATED"/>
    <property type="match status" value="1"/>
</dbReference>
<dbReference type="Pfam" id="PF00440">
    <property type="entry name" value="TetR_N"/>
    <property type="match status" value="1"/>
</dbReference>
<feature type="DNA-binding region" description="H-T-H motif" evidence="2">
    <location>
        <begin position="32"/>
        <end position="51"/>
    </location>
</feature>
<dbReference type="PROSITE" id="PS50977">
    <property type="entry name" value="HTH_TETR_2"/>
    <property type="match status" value="1"/>
</dbReference>
<keyword evidence="1 2" id="KW-0238">DNA-binding</keyword>
<accession>A0A9W6RTL8</accession>
<sequence length="224" mass="24599">MVRVRLDTDQRREQLLRVGIELLGTQPVETLSVGTVARAAGVSKGLLYHYFHDREEFLVAVVRAATEELVAATEPDVSLPPLVQLERAIDGLITYAEEHAVGYVALVEGRIGIPGVAEVTKAQRERRVESFVEHLARMSPADPQTVRGSAVLRTAIDGQLTFLHQCVLRWLEQRDMDRATLLRFLVNAFLMAMLAANSVDAGLQFDVLGASPPFQADVAESGRA</sequence>
<dbReference type="InterPro" id="IPR001647">
    <property type="entry name" value="HTH_TetR"/>
</dbReference>
<dbReference type="SUPFAM" id="SSF46689">
    <property type="entry name" value="Homeodomain-like"/>
    <property type="match status" value="1"/>
</dbReference>
<proteinExistence type="predicted"/>
<name>A0A9W6RTL8_9ACTN</name>
<dbReference type="Gene3D" id="1.10.357.10">
    <property type="entry name" value="Tetracycline Repressor, domain 2"/>
    <property type="match status" value="1"/>
</dbReference>
<dbReference type="GO" id="GO:0000976">
    <property type="term" value="F:transcription cis-regulatory region binding"/>
    <property type="evidence" value="ECO:0007669"/>
    <property type="project" value="TreeGrafter"/>
</dbReference>
<organism evidence="4 5">
    <name type="scientific">Actinoallomurus iriomotensis</name>
    <dbReference type="NCBI Taxonomy" id="478107"/>
    <lineage>
        <taxon>Bacteria</taxon>
        <taxon>Bacillati</taxon>
        <taxon>Actinomycetota</taxon>
        <taxon>Actinomycetes</taxon>
        <taxon>Streptosporangiales</taxon>
        <taxon>Thermomonosporaceae</taxon>
        <taxon>Actinoallomurus</taxon>
    </lineage>
</organism>
<evidence type="ECO:0000256" key="1">
    <source>
        <dbReference type="ARBA" id="ARBA00023125"/>
    </source>
</evidence>
<reference evidence="4" key="1">
    <citation type="submission" date="2023-03" db="EMBL/GenBank/DDBJ databases">
        <title>Actinoallomurus iriomotensis NBRC 103681.</title>
        <authorList>
            <person name="Ichikawa N."/>
            <person name="Sato H."/>
            <person name="Tonouchi N."/>
        </authorList>
    </citation>
    <scope>NUCLEOTIDE SEQUENCE</scope>
    <source>
        <strain evidence="4">NBRC 103681</strain>
    </source>
</reference>
<evidence type="ECO:0000313" key="4">
    <source>
        <dbReference type="EMBL" id="GLY81344.1"/>
    </source>
</evidence>
<dbReference type="GO" id="GO:0003700">
    <property type="term" value="F:DNA-binding transcription factor activity"/>
    <property type="evidence" value="ECO:0007669"/>
    <property type="project" value="TreeGrafter"/>
</dbReference>
<evidence type="ECO:0000256" key="2">
    <source>
        <dbReference type="PROSITE-ProRule" id="PRU00335"/>
    </source>
</evidence>
<evidence type="ECO:0000259" key="3">
    <source>
        <dbReference type="PROSITE" id="PS50977"/>
    </source>
</evidence>
<gene>
    <name evidence="4" type="ORF">Airi01_096110</name>
</gene>
<dbReference type="RefSeq" id="WP_285635677.1">
    <property type="nucleotide sequence ID" value="NZ_BSTJ01000018.1"/>
</dbReference>
<dbReference type="PANTHER" id="PTHR30055">
    <property type="entry name" value="HTH-TYPE TRANSCRIPTIONAL REGULATOR RUTR"/>
    <property type="match status" value="1"/>
</dbReference>
<dbReference type="EMBL" id="BSTJ01000018">
    <property type="protein sequence ID" value="GLY81344.1"/>
    <property type="molecule type" value="Genomic_DNA"/>
</dbReference>
<protein>
    <submittedName>
        <fullName evidence="4">TetR family transcriptional regulator</fullName>
    </submittedName>
</protein>
<comment type="caution">
    <text evidence="4">The sequence shown here is derived from an EMBL/GenBank/DDBJ whole genome shotgun (WGS) entry which is preliminary data.</text>
</comment>
<dbReference type="AlphaFoldDB" id="A0A9W6RTL8"/>